<accession>A0ABR1EE47</accession>
<evidence type="ECO:0000313" key="2">
    <source>
        <dbReference type="Proteomes" id="UP001303046"/>
    </source>
</evidence>
<gene>
    <name evidence="1" type="primary">Necator_chrX.g21806</name>
    <name evidence="1" type="ORF">RB195_021645</name>
</gene>
<dbReference type="Proteomes" id="UP001303046">
    <property type="component" value="Unassembled WGS sequence"/>
</dbReference>
<keyword evidence="2" id="KW-1185">Reference proteome</keyword>
<organism evidence="1 2">
    <name type="scientific">Necator americanus</name>
    <name type="common">Human hookworm</name>
    <dbReference type="NCBI Taxonomy" id="51031"/>
    <lineage>
        <taxon>Eukaryota</taxon>
        <taxon>Metazoa</taxon>
        <taxon>Ecdysozoa</taxon>
        <taxon>Nematoda</taxon>
        <taxon>Chromadorea</taxon>
        <taxon>Rhabditida</taxon>
        <taxon>Rhabditina</taxon>
        <taxon>Rhabditomorpha</taxon>
        <taxon>Strongyloidea</taxon>
        <taxon>Ancylostomatidae</taxon>
        <taxon>Bunostominae</taxon>
        <taxon>Necator</taxon>
    </lineage>
</organism>
<proteinExistence type="predicted"/>
<protein>
    <submittedName>
        <fullName evidence="1">Uncharacterized protein</fullName>
    </submittedName>
</protein>
<name>A0ABR1EE47_NECAM</name>
<comment type="caution">
    <text evidence="1">The sequence shown here is derived from an EMBL/GenBank/DDBJ whole genome shotgun (WGS) entry which is preliminary data.</text>
</comment>
<dbReference type="EMBL" id="JAVFWL010000006">
    <property type="protein sequence ID" value="KAK6760231.1"/>
    <property type="molecule type" value="Genomic_DNA"/>
</dbReference>
<evidence type="ECO:0000313" key="1">
    <source>
        <dbReference type="EMBL" id="KAK6760231.1"/>
    </source>
</evidence>
<reference evidence="1 2" key="1">
    <citation type="submission" date="2023-08" db="EMBL/GenBank/DDBJ databases">
        <title>A Necator americanus chromosomal reference genome.</title>
        <authorList>
            <person name="Ilik V."/>
            <person name="Petrzelkova K.J."/>
            <person name="Pardy F."/>
            <person name="Fuh T."/>
            <person name="Niatou-Singa F.S."/>
            <person name="Gouil Q."/>
            <person name="Baker L."/>
            <person name="Ritchie M.E."/>
            <person name="Jex A.R."/>
            <person name="Gazzola D."/>
            <person name="Li H."/>
            <person name="Toshio Fujiwara R."/>
            <person name="Zhan B."/>
            <person name="Aroian R.V."/>
            <person name="Pafco B."/>
            <person name="Schwarz E.M."/>
        </authorList>
    </citation>
    <scope>NUCLEOTIDE SEQUENCE [LARGE SCALE GENOMIC DNA]</scope>
    <source>
        <strain evidence="1 2">Aroian</strain>
        <tissue evidence="1">Whole animal</tissue>
    </source>
</reference>
<sequence length="163" mass="18971">MAGVLNKCEQVSVVLFVPSGHYHVEDSRSDSLRTVANCVEQSDPVEKWLEVIKRSSLSRRHKRGLRQLKNPRVATRKEPLRKLYTTNARFVWLRCQIRRRTSSTSKASIRKRRYQLSLSMFRLKRNARSSQDMDSEGYVPVVRNGLELWFAVPLSHVAVNFNN</sequence>